<evidence type="ECO:0000256" key="2">
    <source>
        <dbReference type="ARBA" id="ARBA00022438"/>
    </source>
</evidence>
<dbReference type="EC" id="3.4.11.18" evidence="6 7"/>
<evidence type="ECO:0000256" key="3">
    <source>
        <dbReference type="ARBA" id="ARBA00022670"/>
    </source>
</evidence>
<accession>A0A833N3M3</accession>
<dbReference type="GO" id="GO:0046872">
    <property type="term" value="F:metal ion binding"/>
    <property type="evidence" value="ECO:0007669"/>
    <property type="project" value="UniProtKB-UniRule"/>
</dbReference>
<dbReference type="PANTHER" id="PTHR43330:SF13">
    <property type="entry name" value="METHIONINE AMINOPEPTIDASE 2"/>
    <property type="match status" value="1"/>
</dbReference>
<feature type="binding site" evidence="6">
    <location>
        <position position="201"/>
    </location>
    <ligand>
        <name>a divalent metal cation</name>
        <dbReference type="ChEBI" id="CHEBI:60240"/>
        <label>2</label>
        <note>catalytic</note>
    </ligand>
</feature>
<evidence type="ECO:0000259" key="8">
    <source>
        <dbReference type="Pfam" id="PF00557"/>
    </source>
</evidence>
<dbReference type="EMBL" id="WFLN01000008">
    <property type="protein sequence ID" value="KAB8029032.1"/>
    <property type="molecule type" value="Genomic_DNA"/>
</dbReference>
<keyword evidence="10" id="KW-1185">Reference proteome</keyword>
<proteinExistence type="inferred from homology"/>
<dbReference type="GO" id="GO:0070006">
    <property type="term" value="F:metalloaminopeptidase activity"/>
    <property type="evidence" value="ECO:0007669"/>
    <property type="project" value="UniProtKB-UniRule"/>
</dbReference>
<dbReference type="Pfam" id="PF00557">
    <property type="entry name" value="Peptidase_M24"/>
    <property type="match status" value="1"/>
</dbReference>
<keyword evidence="2 6" id="KW-0031">Aminopeptidase</keyword>
<feature type="domain" description="Peptidase M24" evidence="8">
    <location>
        <begin position="10"/>
        <end position="239"/>
    </location>
</feature>
<feature type="binding site" evidence="6">
    <location>
        <position position="232"/>
    </location>
    <ligand>
        <name>a divalent metal cation</name>
        <dbReference type="ChEBI" id="CHEBI:60240"/>
        <label>2</label>
        <note>catalytic</note>
    </ligand>
</feature>
<dbReference type="HAMAP" id="MF_01974">
    <property type="entry name" value="MetAP_1"/>
    <property type="match status" value="1"/>
</dbReference>
<dbReference type="GO" id="GO:0006508">
    <property type="term" value="P:proteolysis"/>
    <property type="evidence" value="ECO:0007669"/>
    <property type="project" value="UniProtKB-KW"/>
</dbReference>
<evidence type="ECO:0000256" key="7">
    <source>
        <dbReference type="RuleBase" id="RU003653"/>
    </source>
</evidence>
<dbReference type="CDD" id="cd01086">
    <property type="entry name" value="MetAP1"/>
    <property type="match status" value="1"/>
</dbReference>
<gene>
    <name evidence="6 9" type="primary">map</name>
    <name evidence="9" type="ORF">GCL57_10850</name>
</gene>
<comment type="cofactor">
    <cofactor evidence="6">
        <name>Co(2+)</name>
        <dbReference type="ChEBI" id="CHEBI:48828"/>
    </cofactor>
    <cofactor evidence="6">
        <name>Zn(2+)</name>
        <dbReference type="ChEBI" id="CHEBI:29105"/>
    </cofactor>
    <cofactor evidence="6">
        <name>Mn(2+)</name>
        <dbReference type="ChEBI" id="CHEBI:29035"/>
    </cofactor>
    <cofactor evidence="6">
        <name>Fe(2+)</name>
        <dbReference type="ChEBI" id="CHEBI:29033"/>
    </cofactor>
    <text evidence="6">Binds 2 divalent metal cations per subunit. Has a high-affinity and a low affinity metal-binding site. The true nature of the physiological cofactor is under debate. The enzyme is active with cobalt, zinc, manganese or divalent iron ions. Most likely, methionine aminopeptidases function as mononuclear Fe(2+)-metalloproteases under physiological conditions, and the catalytically relevant metal-binding site has been assigned to the histidine-containing high-affinity site.</text>
</comment>
<dbReference type="PRINTS" id="PR00599">
    <property type="entry name" value="MAPEPTIDASE"/>
</dbReference>
<feature type="binding site" evidence="6">
    <location>
        <position position="93"/>
    </location>
    <ligand>
        <name>a divalent metal cation</name>
        <dbReference type="ChEBI" id="CHEBI:60240"/>
        <label>1</label>
    </ligand>
</feature>
<dbReference type="Gene3D" id="3.90.230.10">
    <property type="entry name" value="Creatinase/methionine aminopeptidase superfamily"/>
    <property type="match status" value="1"/>
</dbReference>
<dbReference type="InterPro" id="IPR000994">
    <property type="entry name" value="Pept_M24"/>
</dbReference>
<organism evidence="9 10">
    <name type="scientific">Fluviispira multicolorata</name>
    <dbReference type="NCBI Taxonomy" id="2654512"/>
    <lineage>
        <taxon>Bacteria</taxon>
        <taxon>Pseudomonadati</taxon>
        <taxon>Bdellovibrionota</taxon>
        <taxon>Oligoflexia</taxon>
        <taxon>Silvanigrellales</taxon>
        <taxon>Silvanigrellaceae</taxon>
        <taxon>Fluviispira</taxon>
    </lineage>
</organism>
<dbReference type="PANTHER" id="PTHR43330">
    <property type="entry name" value="METHIONINE AMINOPEPTIDASE"/>
    <property type="match status" value="1"/>
</dbReference>
<feature type="binding site" evidence="6">
    <location>
        <position position="232"/>
    </location>
    <ligand>
        <name>a divalent metal cation</name>
        <dbReference type="ChEBI" id="CHEBI:60240"/>
        <label>1</label>
    </ligand>
</feature>
<evidence type="ECO:0000313" key="10">
    <source>
        <dbReference type="Proteomes" id="UP000442694"/>
    </source>
</evidence>
<dbReference type="InterPro" id="IPR036005">
    <property type="entry name" value="Creatinase/aminopeptidase-like"/>
</dbReference>
<evidence type="ECO:0000256" key="4">
    <source>
        <dbReference type="ARBA" id="ARBA00022723"/>
    </source>
</evidence>
<feature type="binding site" evidence="6">
    <location>
        <position position="167"/>
    </location>
    <ligand>
        <name>a divalent metal cation</name>
        <dbReference type="ChEBI" id="CHEBI:60240"/>
        <label>2</label>
        <note>catalytic</note>
    </ligand>
</feature>
<protein>
    <recommendedName>
        <fullName evidence="6 7">Methionine aminopeptidase</fullName>
        <shortName evidence="6">MAP</shortName>
        <shortName evidence="6">MetAP</shortName>
        <ecNumber evidence="6 7">3.4.11.18</ecNumber>
    </recommendedName>
    <alternativeName>
        <fullName evidence="6">Peptidase M</fullName>
    </alternativeName>
</protein>
<dbReference type="InterPro" id="IPR001714">
    <property type="entry name" value="Pept_M24_MAP"/>
</dbReference>
<evidence type="ECO:0000256" key="5">
    <source>
        <dbReference type="ARBA" id="ARBA00022801"/>
    </source>
</evidence>
<dbReference type="InterPro" id="IPR002467">
    <property type="entry name" value="Pept_M24A_MAP1"/>
</dbReference>
<dbReference type="NCBIfam" id="TIGR00500">
    <property type="entry name" value="met_pdase_I"/>
    <property type="match status" value="1"/>
</dbReference>
<dbReference type="RefSeq" id="WP_152213374.1">
    <property type="nucleotide sequence ID" value="NZ_WFLN01000008.1"/>
</dbReference>
<keyword evidence="5 6" id="KW-0378">Hydrolase</keyword>
<sequence>MIVKNEEDLERLRTIGVIVADTLVLMMQSVKVGMTTLELDEIGGSCLKRFGATSAPKLTYNFPGYTCISLNHEIAHGVPSDKKIQAGDLINIDVSAELDGYFADTGGSFSVSPINPQNEKLCSATAKAMYAGISAVKSGEKLSVIGKSVEKIANIYKYSIIENLGSHGVGRALHEEPKYISSTFDPKDKRILKKGMIITVEPFLSTGEIYAEEGEDGWTLCINKKHKAAQFEHTIMVTDNEPIILTIPSANAFF</sequence>
<reference evidence="9 10" key="1">
    <citation type="submission" date="2019-10" db="EMBL/GenBank/DDBJ databases">
        <title>New genus of Silvanigrellaceae.</title>
        <authorList>
            <person name="Pitt A."/>
            <person name="Hahn M.W."/>
        </authorList>
    </citation>
    <scope>NUCLEOTIDE SEQUENCE [LARGE SCALE GENOMIC DNA]</scope>
    <source>
        <strain evidence="9 10">33A1-SZDP</strain>
    </source>
</reference>
<feature type="binding site" evidence="6">
    <location>
        <position position="104"/>
    </location>
    <ligand>
        <name>a divalent metal cation</name>
        <dbReference type="ChEBI" id="CHEBI:60240"/>
        <label>2</label>
        <note>catalytic</note>
    </ligand>
</feature>
<feature type="binding site" evidence="6">
    <location>
        <position position="76"/>
    </location>
    <ligand>
        <name>substrate</name>
    </ligand>
</feature>
<name>A0A833N3M3_9BACT</name>
<comment type="function">
    <text evidence="1 6">Removes the N-terminal methionine from nascent proteins. The N-terminal methionine is often cleaved when the second residue in the primary sequence is small and uncharged (Met-Ala-, Cys, Gly, Pro, Ser, Thr, or Val). Requires deformylation of the N(alpha)-formylated initiator methionine before it can be hydrolyzed.</text>
</comment>
<dbReference type="AlphaFoldDB" id="A0A833N3M3"/>
<dbReference type="SUPFAM" id="SSF55920">
    <property type="entry name" value="Creatinase/aminopeptidase"/>
    <property type="match status" value="1"/>
</dbReference>
<feature type="binding site" evidence="6">
    <location>
        <position position="174"/>
    </location>
    <ligand>
        <name>substrate</name>
    </ligand>
</feature>
<feature type="binding site" evidence="6">
    <location>
        <position position="104"/>
    </location>
    <ligand>
        <name>a divalent metal cation</name>
        <dbReference type="ChEBI" id="CHEBI:60240"/>
        <label>1</label>
    </ligand>
</feature>
<keyword evidence="3 6" id="KW-0645">Protease</keyword>
<comment type="similarity">
    <text evidence="6">Belongs to the peptidase M24A family. Methionine aminopeptidase type 1 subfamily.</text>
</comment>
<dbReference type="GO" id="GO:0004239">
    <property type="term" value="F:initiator methionyl aminopeptidase activity"/>
    <property type="evidence" value="ECO:0007669"/>
    <property type="project" value="UniProtKB-UniRule"/>
</dbReference>
<evidence type="ECO:0000313" key="9">
    <source>
        <dbReference type="EMBL" id="KAB8029032.1"/>
    </source>
</evidence>
<comment type="subunit">
    <text evidence="6">Monomer.</text>
</comment>
<keyword evidence="4 6" id="KW-0479">Metal-binding</keyword>
<evidence type="ECO:0000256" key="1">
    <source>
        <dbReference type="ARBA" id="ARBA00002521"/>
    </source>
</evidence>
<dbReference type="Proteomes" id="UP000442694">
    <property type="component" value="Unassembled WGS sequence"/>
</dbReference>
<comment type="catalytic activity">
    <reaction evidence="6 7">
        <text>Release of N-terminal amino acids, preferentially methionine, from peptides and arylamides.</text>
        <dbReference type="EC" id="3.4.11.18"/>
    </reaction>
</comment>
<evidence type="ECO:0000256" key="6">
    <source>
        <dbReference type="HAMAP-Rule" id="MF_01974"/>
    </source>
</evidence>
<comment type="caution">
    <text evidence="9">The sequence shown here is derived from an EMBL/GenBank/DDBJ whole genome shotgun (WGS) entry which is preliminary data.</text>
</comment>